<evidence type="ECO:0000259" key="1">
    <source>
        <dbReference type="Pfam" id="PF00112"/>
    </source>
</evidence>
<accession>Q07I47</accession>
<dbReference type="InterPro" id="IPR038765">
    <property type="entry name" value="Papain-like_cys_pep_sf"/>
</dbReference>
<proteinExistence type="predicted"/>
<dbReference type="AlphaFoldDB" id="Q07I47"/>
<feature type="domain" description="Peptidase C1A papain C-terminal" evidence="1">
    <location>
        <begin position="27"/>
        <end position="209"/>
    </location>
</feature>
<dbReference type="GO" id="GO:0008234">
    <property type="term" value="F:cysteine-type peptidase activity"/>
    <property type="evidence" value="ECO:0007669"/>
    <property type="project" value="InterPro"/>
</dbReference>
<dbReference type="STRING" id="316055.RPE_4464"/>
<dbReference type="KEGG" id="rpe:RPE_4464"/>
<dbReference type="EMBL" id="CP000463">
    <property type="protein sequence ID" value="ABJ08387.1"/>
    <property type="molecule type" value="Genomic_DNA"/>
</dbReference>
<name>Q07I47_RHOP5</name>
<sequence length="606" mass="66310">MPDIRDRIYAPHLRPLLPGIYPRVAFTVRDQGDDSSCTGFSLGHVIDFLRFRETGPDNPQRVSARMLYEMAKLNDEWDGSAYEGSSLRGAIKGLFRNGVCSEATAPDVPKGTAWALTYEMAKEARETRLGAYFRLQPDITDYHAALNDVGVIYASAQIHSNWHALKDRQWIVPGGTRKGGHAFAIVGYDADGFWILNSWGAEWGANGVAHWHYTDWAATVMDAWVLQLGVRSPTAFGAVPNATLSSSAQGLLTRDPNRGDIIGHFINIDDGRLVRDGKYGSPNETEMKQTVDRLTLGTSNGGKGYDHLVIYSHGGLNSLVAEATRISVWARNNIFGRNKLYNFHLMWGSGFLDEVFGRMSQSHAAGRVAGALSDWLFEAGPGREIGAYAWRNMKQDAAVSFDGSDDYDGGFKGLDPLLRGIDAAKDHRPTLHLVGHSAGSIVLGYLLDALHRFKPKNLKLGSIHLMAPACTVDFFNQHYGPYLSGNGALKLEDKVYLYSMTDAQESVDTVSANFPLLPSYSHSLLYLVSRAYENLVPMPIAGMAKYDPGLKKSAKLDISYSAPGGACESTSHGGFDNDVATLTTIMNRIAGHKVPSPPVKDELIGY</sequence>
<dbReference type="OrthoDB" id="1491023at2"/>
<organism evidence="2">
    <name type="scientific">Rhodopseudomonas palustris (strain BisA53)</name>
    <dbReference type="NCBI Taxonomy" id="316055"/>
    <lineage>
        <taxon>Bacteria</taxon>
        <taxon>Pseudomonadati</taxon>
        <taxon>Pseudomonadota</taxon>
        <taxon>Alphaproteobacteria</taxon>
        <taxon>Hyphomicrobiales</taxon>
        <taxon>Nitrobacteraceae</taxon>
        <taxon>Rhodopseudomonas</taxon>
    </lineage>
</organism>
<dbReference type="Gene3D" id="3.90.70.10">
    <property type="entry name" value="Cysteine proteinases"/>
    <property type="match status" value="1"/>
</dbReference>
<dbReference type="SUPFAM" id="SSF54001">
    <property type="entry name" value="Cysteine proteinases"/>
    <property type="match status" value="1"/>
</dbReference>
<dbReference type="Pfam" id="PF00112">
    <property type="entry name" value="Peptidase_C1"/>
    <property type="match status" value="1"/>
</dbReference>
<reference evidence="2" key="1">
    <citation type="submission" date="2006-09" db="EMBL/GenBank/DDBJ databases">
        <title>Complete sequence of Rhodopseudomonas palustris BisA53.</title>
        <authorList>
            <consortium name="US DOE Joint Genome Institute"/>
            <person name="Copeland A."/>
            <person name="Lucas S."/>
            <person name="Lapidus A."/>
            <person name="Barry K."/>
            <person name="Detter J.C."/>
            <person name="Glavina del Rio T."/>
            <person name="Hammon N."/>
            <person name="Israni S."/>
            <person name="Dalin E."/>
            <person name="Tice H."/>
            <person name="Pitluck S."/>
            <person name="Chain P."/>
            <person name="Malfatti S."/>
            <person name="Shin M."/>
            <person name="Vergez L."/>
            <person name="Schmutz J."/>
            <person name="Larimer F."/>
            <person name="Land M."/>
            <person name="Hauser L."/>
            <person name="Pelletier D.A."/>
            <person name="Kyrpides N."/>
            <person name="Kim E."/>
            <person name="Harwood C.S."/>
            <person name="Oda Y."/>
            <person name="Richardson P."/>
        </authorList>
    </citation>
    <scope>NUCLEOTIDE SEQUENCE [LARGE SCALE GENOMIC DNA]</scope>
    <source>
        <strain evidence="2">BisA53</strain>
    </source>
</reference>
<dbReference type="InterPro" id="IPR000668">
    <property type="entry name" value="Peptidase_C1A_C"/>
</dbReference>
<evidence type="ECO:0000313" key="2">
    <source>
        <dbReference type="EMBL" id="ABJ08387.1"/>
    </source>
</evidence>
<dbReference type="HOGENOM" id="CLU_013107_0_0_5"/>
<gene>
    <name evidence="2" type="ordered locus">RPE_4464</name>
</gene>
<protein>
    <recommendedName>
        <fullName evidence="1">Peptidase C1A papain C-terminal domain-containing protein</fullName>
    </recommendedName>
</protein>
<dbReference type="GO" id="GO:0006508">
    <property type="term" value="P:proteolysis"/>
    <property type="evidence" value="ECO:0007669"/>
    <property type="project" value="InterPro"/>
</dbReference>
<dbReference type="CDD" id="cd02619">
    <property type="entry name" value="Peptidase_C1"/>
    <property type="match status" value="1"/>
</dbReference>
<dbReference type="eggNOG" id="COG4870">
    <property type="taxonomic scope" value="Bacteria"/>
</dbReference>